<dbReference type="PROSITE" id="PS00163">
    <property type="entry name" value="FUMARATE_LYASES"/>
    <property type="match status" value="1"/>
</dbReference>
<dbReference type="InterPro" id="IPR009049">
    <property type="entry name" value="Argininosuccinate_lyase"/>
</dbReference>
<dbReference type="InterPro" id="IPR008948">
    <property type="entry name" value="L-Aspartase-like"/>
</dbReference>
<keyword evidence="7" id="KW-1185">Reference proteome</keyword>
<dbReference type="EC" id="4.3.2.1" evidence="2"/>
<dbReference type="GO" id="GO:0005829">
    <property type="term" value="C:cytosol"/>
    <property type="evidence" value="ECO:0007669"/>
    <property type="project" value="TreeGrafter"/>
</dbReference>
<dbReference type="RefSeq" id="WP_132103175.1">
    <property type="nucleotide sequence ID" value="NZ_SMLB01000011.1"/>
</dbReference>
<dbReference type="Proteomes" id="UP000295217">
    <property type="component" value="Unassembled WGS sequence"/>
</dbReference>
<name>A0A4R5AEE1_9ACTN</name>
<dbReference type="AlphaFoldDB" id="A0A4R5AEE1"/>
<dbReference type="GO" id="GO:0004056">
    <property type="term" value="F:argininosuccinate lyase activity"/>
    <property type="evidence" value="ECO:0007669"/>
    <property type="project" value="UniProtKB-EC"/>
</dbReference>
<dbReference type="InterPro" id="IPR000362">
    <property type="entry name" value="Fumarate_lyase_fam"/>
</dbReference>
<dbReference type="UniPathway" id="UPA00068">
    <property type="reaction ID" value="UER00114"/>
</dbReference>
<dbReference type="Gene3D" id="1.20.200.10">
    <property type="entry name" value="Fumarase/aspartase (Central domain)"/>
    <property type="match status" value="1"/>
</dbReference>
<dbReference type="PANTHER" id="PTHR43814:SF1">
    <property type="entry name" value="ARGININOSUCCINATE LYASE"/>
    <property type="match status" value="1"/>
</dbReference>
<gene>
    <name evidence="6" type="ORF">E1262_11015</name>
</gene>
<comment type="pathway">
    <text evidence="1">Amino-acid biosynthesis; L-arginine biosynthesis; L-arginine from L-ornithine and carbamoyl phosphate: step 3/3.</text>
</comment>
<keyword evidence="3" id="KW-0055">Arginine biosynthesis</keyword>
<accession>A0A4R5AEE1</accession>
<dbReference type="InterPro" id="IPR020557">
    <property type="entry name" value="Fumarate_lyase_CS"/>
</dbReference>
<evidence type="ECO:0000256" key="3">
    <source>
        <dbReference type="ARBA" id="ARBA00022571"/>
    </source>
</evidence>
<evidence type="ECO:0000313" key="6">
    <source>
        <dbReference type="EMBL" id="TDD70085.1"/>
    </source>
</evidence>
<evidence type="ECO:0000256" key="2">
    <source>
        <dbReference type="ARBA" id="ARBA00012338"/>
    </source>
</evidence>
<dbReference type="Gene3D" id="1.10.275.10">
    <property type="entry name" value="Fumarase/aspartase (N-terminal domain)"/>
    <property type="match status" value="1"/>
</dbReference>
<dbReference type="SUPFAM" id="SSF48557">
    <property type="entry name" value="L-aspartase-like"/>
    <property type="match status" value="1"/>
</dbReference>
<sequence length="486" mass="52082">MADQALTVYQENHLRVAFEHHVGMLYGPMVQASRAHVVMLADQGLVPAERAATLLRGLEAMRADDPSALTYDGSVEDVYFTVEKRLAAAAGIDTSELDVQLARSRNDLDQGVFRMILRDQVAAVQDEVLGTADALLGAADRYADVVVIGYTHRRPAQPTTIGHVLAGYAEALTGHARAYAELLDEINVSPLGSCAFAGTDLDIDPARVARLLGFDGLIVNSYEAVAGADYLMRVATVNAQVLATGARFARTLMDWLSWQWVTTPPEFTQGSSIMPQKRNPVVFEHLISMAGATAADAASVLNNVGAAWWEDSNNATTDVQARLWESNDRARRFFRLLGGLVARVEPLSTPAAAEIVATGATTTAATDTLTASGVPFRAAHSVVGRLLREAPPDRWTTATVLEVAAGLGLDDVTEAAAKELIAAANDPARVLHREQADGPGSAPVRRQVARLRAHLDESAAHLTAFRSRLDAAARLLDDVVRERIAA</sequence>
<dbReference type="PRINTS" id="PR00149">
    <property type="entry name" value="FUMRATELYASE"/>
</dbReference>
<dbReference type="EMBL" id="SMLB01000011">
    <property type="protein sequence ID" value="TDD70085.1"/>
    <property type="molecule type" value="Genomic_DNA"/>
</dbReference>
<evidence type="ECO:0000313" key="7">
    <source>
        <dbReference type="Proteomes" id="UP000295217"/>
    </source>
</evidence>
<reference evidence="6 7" key="1">
    <citation type="submission" date="2019-02" db="EMBL/GenBank/DDBJ databases">
        <title>Draft genome sequences of novel Actinobacteria.</title>
        <authorList>
            <person name="Sahin N."/>
            <person name="Ay H."/>
            <person name="Saygin H."/>
        </authorList>
    </citation>
    <scope>NUCLEOTIDE SEQUENCE [LARGE SCALE GENOMIC DNA]</scope>
    <source>
        <strain evidence="6 7">8K307</strain>
    </source>
</reference>
<feature type="domain" description="Fumarate lyase N-terminal" evidence="5">
    <location>
        <begin position="40"/>
        <end position="291"/>
    </location>
</feature>
<organism evidence="6 7">
    <name type="scientific">Jiangella aurantiaca</name>
    <dbReference type="NCBI Taxonomy" id="2530373"/>
    <lineage>
        <taxon>Bacteria</taxon>
        <taxon>Bacillati</taxon>
        <taxon>Actinomycetota</taxon>
        <taxon>Actinomycetes</taxon>
        <taxon>Jiangellales</taxon>
        <taxon>Jiangellaceae</taxon>
        <taxon>Jiangella</taxon>
    </lineage>
</organism>
<proteinExistence type="predicted"/>
<dbReference type="Pfam" id="PF00206">
    <property type="entry name" value="Lyase_1"/>
    <property type="match status" value="1"/>
</dbReference>
<dbReference type="PRINTS" id="PR00145">
    <property type="entry name" value="ARGSUCLYASE"/>
</dbReference>
<dbReference type="InterPro" id="IPR024083">
    <property type="entry name" value="Fumarase/histidase_N"/>
</dbReference>
<comment type="caution">
    <text evidence="6">The sequence shown here is derived from an EMBL/GenBank/DDBJ whole genome shotgun (WGS) entry which is preliminary data.</text>
</comment>
<keyword evidence="3" id="KW-0028">Amino-acid biosynthesis</keyword>
<dbReference type="Gene3D" id="1.10.40.30">
    <property type="entry name" value="Fumarase/aspartase (C-terminal domain)"/>
    <property type="match status" value="1"/>
</dbReference>
<dbReference type="OrthoDB" id="4899737at2"/>
<evidence type="ECO:0000256" key="1">
    <source>
        <dbReference type="ARBA" id="ARBA00004941"/>
    </source>
</evidence>
<evidence type="ECO:0000256" key="4">
    <source>
        <dbReference type="ARBA" id="ARBA00023239"/>
    </source>
</evidence>
<protein>
    <recommendedName>
        <fullName evidence="2">argininosuccinate lyase</fullName>
        <ecNumber evidence="2">4.3.2.1</ecNumber>
    </recommendedName>
</protein>
<dbReference type="GO" id="GO:0042450">
    <property type="term" value="P:L-arginine biosynthetic process via ornithine"/>
    <property type="evidence" value="ECO:0007669"/>
    <property type="project" value="InterPro"/>
</dbReference>
<dbReference type="InterPro" id="IPR022761">
    <property type="entry name" value="Fumarate_lyase_N"/>
</dbReference>
<keyword evidence="4 6" id="KW-0456">Lyase</keyword>
<evidence type="ECO:0000259" key="5">
    <source>
        <dbReference type="Pfam" id="PF00206"/>
    </source>
</evidence>
<dbReference type="PANTHER" id="PTHR43814">
    <property type="entry name" value="ARGININOSUCCINATE LYASE"/>
    <property type="match status" value="1"/>
</dbReference>